<evidence type="ECO:0000256" key="2">
    <source>
        <dbReference type="ARBA" id="ARBA00022723"/>
    </source>
</evidence>
<feature type="region of interest" description="Disordered" evidence="10">
    <location>
        <begin position="286"/>
        <end position="306"/>
    </location>
</feature>
<dbReference type="GO" id="GO:0050793">
    <property type="term" value="P:regulation of developmental process"/>
    <property type="evidence" value="ECO:0007669"/>
    <property type="project" value="TreeGrafter"/>
</dbReference>
<evidence type="ECO:0000256" key="1">
    <source>
        <dbReference type="ARBA" id="ARBA00004123"/>
    </source>
</evidence>
<evidence type="ECO:0000313" key="12">
    <source>
        <dbReference type="EMBL" id="CAL1377553.1"/>
    </source>
</evidence>
<keyword evidence="13" id="KW-1185">Reference proteome</keyword>
<dbReference type="PANTHER" id="PTHR31948:SF157">
    <property type="entry name" value="ZINC-FINGER HOMEODOMAIN PROTEIN 1"/>
    <property type="match status" value="1"/>
</dbReference>
<dbReference type="AlphaFoldDB" id="A0AAV2DVB4"/>
<dbReference type="FunFam" id="1.10.10.60:FF:000257">
    <property type="entry name" value="Zinc-finger homeodomain protein 2"/>
    <property type="match status" value="1"/>
</dbReference>
<keyword evidence="2" id="KW-0479">Metal-binding</keyword>
<gene>
    <name evidence="12" type="ORF">LTRI10_LOCUS19193</name>
</gene>
<dbReference type="PROSITE" id="PS51523">
    <property type="entry name" value="ZF_HD_DIMER"/>
    <property type="match status" value="1"/>
</dbReference>
<proteinExistence type="predicted"/>
<evidence type="ECO:0000256" key="3">
    <source>
        <dbReference type="ARBA" id="ARBA00022771"/>
    </source>
</evidence>
<dbReference type="NCBIfam" id="TIGR01566">
    <property type="entry name" value="ZF_HD_prot_N"/>
    <property type="match status" value="1"/>
</dbReference>
<evidence type="ECO:0000256" key="9">
    <source>
        <dbReference type="ARBA" id="ARBA00023242"/>
    </source>
</evidence>
<feature type="compositionally biased region" description="Low complexity" evidence="10">
    <location>
        <begin position="197"/>
        <end position="216"/>
    </location>
</feature>
<evidence type="ECO:0000256" key="4">
    <source>
        <dbReference type="ARBA" id="ARBA00022833"/>
    </source>
</evidence>
<feature type="compositionally biased region" description="Polar residues" evidence="10">
    <location>
        <begin position="41"/>
        <end position="67"/>
    </location>
</feature>
<evidence type="ECO:0000259" key="11">
    <source>
        <dbReference type="PROSITE" id="PS51523"/>
    </source>
</evidence>
<evidence type="ECO:0000256" key="8">
    <source>
        <dbReference type="ARBA" id="ARBA00023163"/>
    </source>
</evidence>
<accession>A0AAV2DVB4</accession>
<protein>
    <recommendedName>
        <fullName evidence="11">ZF-HD dimerization-type domain-containing protein</fullName>
    </recommendedName>
</protein>
<feature type="region of interest" description="Disordered" evidence="10">
    <location>
        <begin position="1"/>
        <end position="78"/>
    </location>
</feature>
<keyword evidence="7" id="KW-0371">Homeobox</keyword>
<dbReference type="PANTHER" id="PTHR31948">
    <property type="entry name" value="ZINC-FINGER HOMEODOMAIN PROTEIN 2"/>
    <property type="match status" value="1"/>
</dbReference>
<dbReference type="GO" id="GO:0000976">
    <property type="term" value="F:transcription cis-regulatory region binding"/>
    <property type="evidence" value="ECO:0007669"/>
    <property type="project" value="TreeGrafter"/>
</dbReference>
<feature type="compositionally biased region" description="Pro residues" evidence="10">
    <location>
        <begin position="153"/>
        <end position="165"/>
    </location>
</feature>
<evidence type="ECO:0000256" key="6">
    <source>
        <dbReference type="ARBA" id="ARBA00023125"/>
    </source>
</evidence>
<comment type="subcellular location">
    <subcellularLocation>
        <location evidence="1">Nucleus</location>
    </subcellularLocation>
</comment>
<keyword evidence="8" id="KW-0804">Transcription</keyword>
<feature type="domain" description="ZF-HD dimerization-type" evidence="11">
    <location>
        <begin position="80"/>
        <end position="129"/>
    </location>
</feature>
<evidence type="ECO:0000256" key="10">
    <source>
        <dbReference type="SAM" id="MobiDB-lite"/>
    </source>
</evidence>
<feature type="compositionally biased region" description="Low complexity" evidence="10">
    <location>
        <begin position="176"/>
        <end position="186"/>
    </location>
</feature>
<feature type="region of interest" description="Disordered" evidence="10">
    <location>
        <begin position="149"/>
        <end position="227"/>
    </location>
</feature>
<keyword evidence="9" id="KW-0539">Nucleus</keyword>
<dbReference type="SUPFAM" id="SSF46689">
    <property type="entry name" value="Homeodomain-like"/>
    <property type="match status" value="1"/>
</dbReference>
<dbReference type="NCBIfam" id="TIGR01565">
    <property type="entry name" value="homeo_ZF_HD"/>
    <property type="match status" value="1"/>
</dbReference>
<keyword evidence="5" id="KW-0805">Transcription regulation</keyword>
<keyword evidence="4" id="KW-0862">Zinc</keyword>
<dbReference type="InterPro" id="IPR006456">
    <property type="entry name" value="ZF_HD_homeobox_Cys/His_dimer"/>
</dbReference>
<dbReference type="GO" id="GO:0008270">
    <property type="term" value="F:zinc ion binding"/>
    <property type="evidence" value="ECO:0007669"/>
    <property type="project" value="UniProtKB-KW"/>
</dbReference>
<evidence type="ECO:0000256" key="7">
    <source>
        <dbReference type="ARBA" id="ARBA00023155"/>
    </source>
</evidence>
<keyword evidence="3" id="KW-0863">Zinc-finger</keyword>
<dbReference type="Pfam" id="PF04770">
    <property type="entry name" value="ZF-HD_dimer"/>
    <property type="match status" value="1"/>
</dbReference>
<keyword evidence="6" id="KW-0238">DNA-binding</keyword>
<sequence length="306" mass="33912">MEFEDQPELHEQEEEEEDEDGYEDEDEANEERFVATYDLVGNNNNDIHSPSSSRPKLSTATGTQEQTPAVGGTPTRRSKYRECLKNQAVGIGSHAVDGCGEFLPSGPDGTVDALKCAACTCHRNFHRRENGEYSTTASPPLFFHHHHHAALLPAPPPPHLPPPSTTRPQQFAPHYRSSAASATAGRSNKRRPPPLTLPSTAATASDQEVEGGSNPSSGGGGGGGRKRFRTRFTAEQKERMFELAERLGWRIRKEDEAVVEQFCQEWGLRRQVLKVWMHNNKHTLGLIPNNNNNNNNNNNPSPHLQN</sequence>
<evidence type="ECO:0000256" key="5">
    <source>
        <dbReference type="ARBA" id="ARBA00023015"/>
    </source>
</evidence>
<feature type="compositionally biased region" description="Low complexity" evidence="10">
    <location>
        <begin position="289"/>
        <end position="299"/>
    </location>
</feature>
<name>A0AAV2DVB4_9ROSI</name>
<organism evidence="12 13">
    <name type="scientific">Linum trigynum</name>
    <dbReference type="NCBI Taxonomy" id="586398"/>
    <lineage>
        <taxon>Eukaryota</taxon>
        <taxon>Viridiplantae</taxon>
        <taxon>Streptophyta</taxon>
        <taxon>Embryophyta</taxon>
        <taxon>Tracheophyta</taxon>
        <taxon>Spermatophyta</taxon>
        <taxon>Magnoliopsida</taxon>
        <taxon>eudicotyledons</taxon>
        <taxon>Gunneridae</taxon>
        <taxon>Pentapetalae</taxon>
        <taxon>rosids</taxon>
        <taxon>fabids</taxon>
        <taxon>Malpighiales</taxon>
        <taxon>Linaceae</taxon>
        <taxon>Linum</taxon>
    </lineage>
</organism>
<evidence type="ECO:0000313" key="13">
    <source>
        <dbReference type="Proteomes" id="UP001497516"/>
    </source>
</evidence>
<dbReference type="GO" id="GO:0003700">
    <property type="term" value="F:DNA-binding transcription factor activity"/>
    <property type="evidence" value="ECO:0007669"/>
    <property type="project" value="TreeGrafter"/>
</dbReference>
<dbReference type="Gene3D" id="1.10.10.60">
    <property type="entry name" value="Homeodomain-like"/>
    <property type="match status" value="1"/>
</dbReference>
<dbReference type="InterPro" id="IPR006455">
    <property type="entry name" value="Homeodomain_ZF_HD"/>
</dbReference>
<dbReference type="Proteomes" id="UP001497516">
    <property type="component" value="Chromosome 3"/>
</dbReference>
<reference evidence="12 13" key="1">
    <citation type="submission" date="2024-04" db="EMBL/GenBank/DDBJ databases">
        <authorList>
            <person name="Fracassetti M."/>
        </authorList>
    </citation>
    <scope>NUCLEOTIDE SEQUENCE [LARGE SCALE GENOMIC DNA]</scope>
</reference>
<dbReference type="GO" id="GO:0005634">
    <property type="term" value="C:nucleus"/>
    <property type="evidence" value="ECO:0007669"/>
    <property type="project" value="UniProtKB-SubCell"/>
</dbReference>
<feature type="compositionally biased region" description="Acidic residues" evidence="10">
    <location>
        <begin position="1"/>
        <end position="29"/>
    </location>
</feature>
<dbReference type="EMBL" id="OZ034816">
    <property type="protein sequence ID" value="CAL1377553.1"/>
    <property type="molecule type" value="Genomic_DNA"/>
</dbReference>
<dbReference type="InterPro" id="IPR009057">
    <property type="entry name" value="Homeodomain-like_sf"/>
</dbReference>